<gene>
    <name evidence="1" type="ordered locus">EUBREC_1347</name>
</gene>
<dbReference type="AlphaFoldDB" id="C4Z890"/>
<evidence type="ECO:0000313" key="2">
    <source>
        <dbReference type="Proteomes" id="UP000001477"/>
    </source>
</evidence>
<dbReference type="HOGENOM" id="CLU_3061659_0_0_9"/>
<evidence type="ECO:0000313" key="1">
    <source>
        <dbReference type="EMBL" id="ACR75107.1"/>
    </source>
</evidence>
<dbReference type="STRING" id="515619.EUBREC_1347"/>
<name>C4Z890_AGARV</name>
<dbReference type="Proteomes" id="UP000001477">
    <property type="component" value="Chromosome"/>
</dbReference>
<organism evidence="1 2">
    <name type="scientific">Agathobacter rectalis (strain ATCC 33656 / DSM 3377 / JCM 17463 / KCTC 5835 / VPI 0990)</name>
    <name type="common">Eubacterium rectale</name>
    <dbReference type="NCBI Taxonomy" id="515619"/>
    <lineage>
        <taxon>Bacteria</taxon>
        <taxon>Bacillati</taxon>
        <taxon>Bacillota</taxon>
        <taxon>Clostridia</taxon>
        <taxon>Lachnospirales</taxon>
        <taxon>Lachnospiraceae</taxon>
        <taxon>Agathobacter</taxon>
    </lineage>
</organism>
<protein>
    <submittedName>
        <fullName evidence="1">Uncharacterized protein</fullName>
    </submittedName>
</protein>
<dbReference type="PaxDb" id="515619-EUBREC_1347"/>
<reference evidence="1 2" key="1">
    <citation type="journal article" date="2009" name="Proc. Natl. Acad. Sci. U.S.A.">
        <title>Characterizing a model human gut microbiota composed of members of its two dominant bacterial phyla.</title>
        <authorList>
            <person name="Mahowald M.A."/>
            <person name="Rey F.E."/>
            <person name="Seedorf H."/>
            <person name="Turnbaugh P.J."/>
            <person name="Fulton R.S."/>
            <person name="Wollam A."/>
            <person name="Shah N."/>
            <person name="Wang C."/>
            <person name="Magrini V."/>
            <person name="Wilson R.K."/>
            <person name="Cantarel B.L."/>
            <person name="Coutinho P.M."/>
            <person name="Henrissat B."/>
            <person name="Crock L.W."/>
            <person name="Russell A."/>
            <person name="Verberkmoes N.C."/>
            <person name="Hettich R.L."/>
            <person name="Gordon J.I."/>
        </authorList>
    </citation>
    <scope>NUCLEOTIDE SEQUENCE [LARGE SCALE GENOMIC DNA]</scope>
    <source>
        <strain evidence="2">ATCC 33656 / DSM 3377 / JCM 17463 / KCTC 5835 / LMG 30912 / VPI 0990</strain>
    </source>
</reference>
<proteinExistence type="predicted"/>
<dbReference type="EMBL" id="CP001107">
    <property type="protein sequence ID" value="ACR75107.1"/>
    <property type="molecule type" value="Genomic_DNA"/>
</dbReference>
<accession>C4Z890</accession>
<sequence length="53" mass="6392">MTVKWFYIILIERGKISYVYMEVNKVFVGRCQNIKICTKLKKHNQPNEEICKI</sequence>
<dbReference type="KEGG" id="ere:EUBREC_1347"/>